<keyword evidence="14" id="KW-0395">Inflammatory response</keyword>
<evidence type="ECO:0000256" key="21">
    <source>
        <dbReference type="ARBA" id="ARBA00075897"/>
    </source>
</evidence>
<evidence type="ECO:0000259" key="26">
    <source>
        <dbReference type="PROSITE" id="PS50835"/>
    </source>
</evidence>
<evidence type="ECO:0000256" key="1">
    <source>
        <dbReference type="ARBA" id="ARBA00004251"/>
    </source>
</evidence>
<dbReference type="InterPro" id="IPR036179">
    <property type="entry name" value="Ig-like_dom_sf"/>
</dbReference>
<keyword evidence="7" id="KW-0378">Hydrolase</keyword>
<comment type="subcellular location">
    <subcellularLocation>
        <location evidence="1">Cell membrane</location>
        <topology evidence="1">Single-pass type I membrane protein</topology>
    </subcellularLocation>
</comment>
<keyword evidence="4 24" id="KW-0812">Transmembrane</keyword>
<accession>A0A8C9UKG5</accession>
<keyword evidence="13" id="KW-0325">Glycoprotein</keyword>
<evidence type="ECO:0000256" key="5">
    <source>
        <dbReference type="ARBA" id="ARBA00022729"/>
    </source>
</evidence>
<dbReference type="PROSITE" id="PS50835">
    <property type="entry name" value="IG_LIKE"/>
    <property type="match status" value="2"/>
</dbReference>
<dbReference type="SUPFAM" id="SSF52200">
    <property type="entry name" value="Toll/Interleukin receptor TIR domain"/>
    <property type="match status" value="1"/>
</dbReference>
<feature type="domain" description="Ig-like" evidence="26">
    <location>
        <begin position="148"/>
        <end position="231"/>
    </location>
</feature>
<comment type="function">
    <text evidence="16">Within the IL18 receptor complex, does not mediate IL18-binding, but involved in IL18-dependent signal transduction, leading to NF-kappa-B and JNK activation. May play a role in IL18-mediated IFNG synthesis from T-helper 1 (Th1) cells.</text>
</comment>
<dbReference type="InterPro" id="IPR013783">
    <property type="entry name" value="Ig-like_fold"/>
</dbReference>
<evidence type="ECO:0000256" key="19">
    <source>
        <dbReference type="ARBA" id="ARBA00075050"/>
    </source>
</evidence>
<evidence type="ECO:0000256" key="6">
    <source>
        <dbReference type="ARBA" id="ARBA00022737"/>
    </source>
</evidence>
<feature type="domain" description="Ig-like" evidence="26">
    <location>
        <begin position="250"/>
        <end position="352"/>
    </location>
</feature>
<evidence type="ECO:0000256" key="4">
    <source>
        <dbReference type="ARBA" id="ARBA00022692"/>
    </source>
</evidence>
<dbReference type="InterPro" id="IPR007110">
    <property type="entry name" value="Ig-like_dom"/>
</dbReference>
<dbReference type="FunFam" id="2.60.40.10:FF:001761">
    <property type="entry name" value="Interleukin 18 receptor accessory protein"/>
    <property type="match status" value="1"/>
</dbReference>
<dbReference type="InterPro" id="IPR041416">
    <property type="entry name" value="IL-1RAcP-like_ig"/>
</dbReference>
<dbReference type="AlphaFoldDB" id="A0A8C9UKG5"/>
<keyword evidence="9" id="KW-0520">NAD</keyword>
<evidence type="ECO:0000256" key="15">
    <source>
        <dbReference type="ARBA" id="ARBA00023319"/>
    </source>
</evidence>
<feature type="domain" description="TIR" evidence="25">
    <location>
        <begin position="405"/>
        <end position="558"/>
    </location>
</feature>
<dbReference type="InterPro" id="IPR004074">
    <property type="entry name" value="IL-1_rcpt_I/II-typ"/>
</dbReference>
<evidence type="ECO:0000256" key="3">
    <source>
        <dbReference type="ARBA" id="ARBA00022475"/>
    </source>
</evidence>
<dbReference type="Ensembl" id="ENSSDAT00000004829.1">
    <property type="protein sequence ID" value="ENSSDAP00000004201.1"/>
    <property type="gene ID" value="ENSSDAG00000003900.1"/>
</dbReference>
<evidence type="ECO:0000256" key="2">
    <source>
        <dbReference type="ARBA" id="ARBA00009752"/>
    </source>
</evidence>
<dbReference type="SMART" id="SM00409">
    <property type="entry name" value="IG"/>
    <property type="match status" value="2"/>
</dbReference>
<dbReference type="PRINTS" id="PR01536">
    <property type="entry name" value="INTRLKN1R12F"/>
</dbReference>
<evidence type="ECO:0000256" key="13">
    <source>
        <dbReference type="ARBA" id="ARBA00023180"/>
    </source>
</evidence>
<dbReference type="PANTHER" id="PTHR11890">
    <property type="entry name" value="INTERLEUKIN-1 RECEPTOR FAMILY MEMBER"/>
    <property type="match status" value="1"/>
</dbReference>
<dbReference type="PROSITE" id="PS50104">
    <property type="entry name" value="TIR"/>
    <property type="match status" value="1"/>
</dbReference>
<protein>
    <recommendedName>
        <fullName evidence="18">Interleukin-18 receptor accessory protein</fullName>
    </recommendedName>
    <alternativeName>
        <fullName evidence="22">Accessory protein-like</fullName>
    </alternativeName>
    <alternativeName>
        <fullName evidence="19">CD218 antigen-like family member B</fullName>
    </alternativeName>
    <alternativeName>
        <fullName evidence="21">IL-1R accessory protein-like</fullName>
    </alternativeName>
    <alternativeName>
        <fullName evidence="20">Interleukin-18 receptor accessory protein-like</fullName>
    </alternativeName>
    <alternativeName>
        <fullName evidence="23">Interleukin-18 receptor beta</fullName>
    </alternativeName>
</protein>
<keyword evidence="15" id="KW-0393">Immunoglobulin domain</keyword>
<evidence type="ECO:0000256" key="11">
    <source>
        <dbReference type="ARBA" id="ARBA00023157"/>
    </source>
</evidence>
<dbReference type="PRINTS" id="PR01537">
    <property type="entry name" value="INTRLKN1R1F"/>
</dbReference>
<evidence type="ECO:0000256" key="9">
    <source>
        <dbReference type="ARBA" id="ARBA00023027"/>
    </source>
</evidence>
<evidence type="ECO:0000256" key="22">
    <source>
        <dbReference type="ARBA" id="ARBA00079797"/>
    </source>
</evidence>
<dbReference type="FunFam" id="2.60.40.10:FF:001504">
    <property type="entry name" value="Interleukin 18 receptor accessory protein"/>
    <property type="match status" value="1"/>
</dbReference>
<dbReference type="InterPro" id="IPR015621">
    <property type="entry name" value="IL-1_rcpt_fam"/>
</dbReference>
<keyword evidence="28" id="KW-1185">Reference proteome</keyword>
<dbReference type="Gene3D" id="2.60.40.10">
    <property type="entry name" value="Immunoglobulins"/>
    <property type="match status" value="2"/>
</dbReference>
<reference evidence="27" key="1">
    <citation type="submission" date="2025-08" db="UniProtKB">
        <authorList>
            <consortium name="Ensembl"/>
        </authorList>
    </citation>
    <scope>IDENTIFICATION</scope>
</reference>
<dbReference type="InterPro" id="IPR035897">
    <property type="entry name" value="Toll_tir_struct_dom_sf"/>
</dbReference>
<keyword evidence="5" id="KW-0732">Signal</keyword>
<dbReference type="InterPro" id="IPR003599">
    <property type="entry name" value="Ig_sub"/>
</dbReference>
<dbReference type="Pfam" id="PF18452">
    <property type="entry name" value="Ig_6"/>
    <property type="match status" value="1"/>
</dbReference>
<dbReference type="Gene3D" id="3.40.50.10140">
    <property type="entry name" value="Toll/interleukin-1 receptor homology (TIR) domain"/>
    <property type="match status" value="1"/>
</dbReference>
<dbReference type="GO" id="GO:0006954">
    <property type="term" value="P:inflammatory response"/>
    <property type="evidence" value="ECO:0007669"/>
    <property type="project" value="UniProtKB-KW"/>
</dbReference>
<evidence type="ECO:0000259" key="25">
    <source>
        <dbReference type="PROSITE" id="PS50104"/>
    </source>
</evidence>
<dbReference type="GO" id="GO:0004908">
    <property type="term" value="F:interleukin-1 receptor activity"/>
    <property type="evidence" value="ECO:0007669"/>
    <property type="project" value="InterPro"/>
</dbReference>
<sequence>MLCWAWTFLWLVAGERITELNVSDCSTKRLLWTYSTESEEEFVLFCDLPELQKSHLYPTSEPSPTADPEYFPCSGSKDLSDVLWYLQPQNGDPLEEITNRYPHIIQDKTMLRFLIPEMNDSGSYICGPRIRSPQDVACCVKTVLEIKPQTHSSCENRKPHKQYLLLGRMDSIYCPSLSCQNETQSPEVTWYQNGKLLSAEKSSSILVDDTYVYHQGTYVCDYTQPDPASLSTIRDVVQVMTIVEDTKFKPDILDPIQDTLEVELGKSLTLHCKARFGFEKLFRPVIKWYIQDANQEWEAPNSEKKSIQSTVKDEVIECVFSLENLTQRDLSRKYVCFAQNSIGNVTWTLQLREKKGGVFLYILLGTVMALVGTLAAGALIYMYWIEMVLLCRSCWSKDETLRDKKEFDAFVSYAKWSSLESEASSAPNEEHLALNLFPEVLENKYGYTLCLLERDVVPGGVYAEDIVSIIKKSRRGVFILSPNYVNGPSVFELQAAVNLALEDQTLKLILIKFRSFQEPESLPHLVKKALRVLPTVTWKGFKSVRPNSRFWTQMCYHMPVKNSRRFK</sequence>
<dbReference type="FunFam" id="3.40.50.10140:FF:000002">
    <property type="entry name" value="Interleukin 1 receptor accessory protein"/>
    <property type="match status" value="1"/>
</dbReference>
<comment type="similarity">
    <text evidence="2">Belongs to the interleukin-1 receptor family.</text>
</comment>
<dbReference type="Pfam" id="PF01582">
    <property type="entry name" value="TIR"/>
    <property type="match status" value="1"/>
</dbReference>
<keyword evidence="8 24" id="KW-1133">Transmembrane helix</keyword>
<evidence type="ECO:0000313" key="28">
    <source>
        <dbReference type="Proteomes" id="UP000694422"/>
    </source>
</evidence>
<keyword evidence="3" id="KW-1003">Cell membrane</keyword>
<organism evidence="27 28">
    <name type="scientific">Spermophilus dauricus</name>
    <name type="common">Daurian ground squirrel</name>
    <dbReference type="NCBI Taxonomy" id="99837"/>
    <lineage>
        <taxon>Eukaryota</taxon>
        <taxon>Metazoa</taxon>
        <taxon>Chordata</taxon>
        <taxon>Craniata</taxon>
        <taxon>Vertebrata</taxon>
        <taxon>Euteleostomi</taxon>
        <taxon>Mammalia</taxon>
        <taxon>Eutheria</taxon>
        <taxon>Euarchontoglires</taxon>
        <taxon>Glires</taxon>
        <taxon>Rodentia</taxon>
        <taxon>Sciuromorpha</taxon>
        <taxon>Sciuridae</taxon>
        <taxon>Xerinae</taxon>
        <taxon>Marmotini</taxon>
        <taxon>Spermophilus</taxon>
    </lineage>
</organism>
<proteinExistence type="inferred from homology"/>
<evidence type="ECO:0000256" key="24">
    <source>
        <dbReference type="SAM" id="Phobius"/>
    </source>
</evidence>
<dbReference type="PANTHER" id="PTHR11890:SF23">
    <property type="entry name" value="INTERLEUKIN-18 RECEPTOR ACCESSORY PROTEIN"/>
    <property type="match status" value="1"/>
</dbReference>
<evidence type="ECO:0000256" key="12">
    <source>
        <dbReference type="ARBA" id="ARBA00023170"/>
    </source>
</evidence>
<evidence type="ECO:0000256" key="8">
    <source>
        <dbReference type="ARBA" id="ARBA00022989"/>
    </source>
</evidence>
<evidence type="ECO:0000256" key="7">
    <source>
        <dbReference type="ARBA" id="ARBA00022801"/>
    </source>
</evidence>
<reference evidence="27" key="2">
    <citation type="submission" date="2025-09" db="UniProtKB">
        <authorList>
            <consortium name="Ensembl"/>
        </authorList>
    </citation>
    <scope>IDENTIFICATION</scope>
</reference>
<dbReference type="SUPFAM" id="SSF48726">
    <property type="entry name" value="Immunoglobulin"/>
    <property type="match status" value="2"/>
</dbReference>
<evidence type="ECO:0000256" key="18">
    <source>
        <dbReference type="ARBA" id="ARBA00069302"/>
    </source>
</evidence>
<name>A0A8C9UKG5_SPEDA</name>
<dbReference type="GO" id="GO:0016787">
    <property type="term" value="F:hydrolase activity"/>
    <property type="evidence" value="ECO:0007669"/>
    <property type="project" value="UniProtKB-KW"/>
</dbReference>
<keyword evidence="6" id="KW-0677">Repeat</keyword>
<keyword evidence="11" id="KW-1015">Disulfide bond</keyword>
<dbReference type="GO" id="GO:0002376">
    <property type="term" value="P:immune system process"/>
    <property type="evidence" value="ECO:0007669"/>
    <property type="project" value="UniProtKB-ARBA"/>
</dbReference>
<dbReference type="GO" id="GO:0005886">
    <property type="term" value="C:plasma membrane"/>
    <property type="evidence" value="ECO:0007669"/>
    <property type="project" value="UniProtKB-SubCell"/>
</dbReference>
<evidence type="ECO:0000256" key="16">
    <source>
        <dbReference type="ARBA" id="ARBA00058813"/>
    </source>
</evidence>
<evidence type="ECO:0000256" key="20">
    <source>
        <dbReference type="ARBA" id="ARBA00075390"/>
    </source>
</evidence>
<dbReference type="Proteomes" id="UP000694422">
    <property type="component" value="Unplaced"/>
</dbReference>
<evidence type="ECO:0000313" key="27">
    <source>
        <dbReference type="Ensembl" id="ENSSDAP00000004201.1"/>
    </source>
</evidence>
<keyword evidence="12" id="KW-0675">Receptor</keyword>
<evidence type="ECO:0000256" key="17">
    <source>
        <dbReference type="ARBA" id="ARBA00063675"/>
    </source>
</evidence>
<evidence type="ECO:0000256" key="10">
    <source>
        <dbReference type="ARBA" id="ARBA00023136"/>
    </source>
</evidence>
<feature type="transmembrane region" description="Helical" evidence="24">
    <location>
        <begin position="358"/>
        <end position="384"/>
    </location>
</feature>
<dbReference type="GO" id="GO:0042008">
    <property type="term" value="F:interleukin-18 receptor activity"/>
    <property type="evidence" value="ECO:0007669"/>
    <property type="project" value="TreeGrafter"/>
</dbReference>
<dbReference type="SMART" id="SM00255">
    <property type="entry name" value="TIR"/>
    <property type="match status" value="1"/>
</dbReference>
<dbReference type="InterPro" id="IPR000157">
    <property type="entry name" value="TIR_dom"/>
</dbReference>
<evidence type="ECO:0000256" key="23">
    <source>
        <dbReference type="ARBA" id="ARBA00080532"/>
    </source>
</evidence>
<keyword evidence="10 24" id="KW-0472">Membrane</keyword>
<comment type="subunit">
    <text evidence="17">Forms a ternary complex with IL18 and IL18R1. Within this complex, IL18R1 is involved in ligand-binding and IL18RAP in signaling leading to NF-kappa-B and JNK activation.</text>
</comment>
<evidence type="ECO:0000256" key="14">
    <source>
        <dbReference type="ARBA" id="ARBA00023198"/>
    </source>
</evidence>